<dbReference type="InterPro" id="IPR004764">
    <property type="entry name" value="MdtF-like"/>
</dbReference>
<protein>
    <submittedName>
        <fullName evidence="12">Uncharacterized protein</fullName>
    </submittedName>
</protein>
<evidence type="ECO:0000256" key="6">
    <source>
        <dbReference type="ARBA" id="ARBA00022692"/>
    </source>
</evidence>
<dbReference type="PRINTS" id="PR00702">
    <property type="entry name" value="ACRIFLAVINRP"/>
</dbReference>
<name>A0A073CKN0_PLAA1</name>
<dbReference type="Gene3D" id="3.30.70.1320">
    <property type="entry name" value="Multidrug efflux transporter AcrB pore domain like"/>
    <property type="match status" value="1"/>
</dbReference>
<reference evidence="11" key="2">
    <citation type="journal article" date="2017" name="Front. Microbiol.">
        <title>Evolution of Anabaenopeptin Peptide Structural Variability in the Cyanobacterium Planktothrix.</title>
        <authorList>
            <person name="Entfellner E."/>
            <person name="Frei M."/>
            <person name="Christiansen G."/>
            <person name="Deng L."/>
            <person name="Blom J."/>
            <person name="Kurmayer R."/>
        </authorList>
    </citation>
    <scope>NUCLEOTIDE SEQUENCE</scope>
    <source>
        <strain evidence="11">NIVA-CYA 126/8</strain>
    </source>
</reference>
<gene>
    <name evidence="11" type="primary">NC126_4272</name>
    <name evidence="12" type="ORF">A19Y_4000</name>
</gene>
<evidence type="ECO:0000256" key="10">
    <source>
        <dbReference type="SAM" id="Phobius"/>
    </source>
</evidence>
<dbReference type="PANTHER" id="PTHR32063:SF11">
    <property type="entry name" value="CATION OR DRUG EFFLUX SYSTEM PROTEIN"/>
    <property type="match status" value="1"/>
</dbReference>
<evidence type="ECO:0000256" key="1">
    <source>
        <dbReference type="ARBA" id="ARBA00004429"/>
    </source>
</evidence>
<dbReference type="GeneID" id="77290014"/>
<feature type="transmembrane region" description="Helical" evidence="10">
    <location>
        <begin position="478"/>
        <end position="505"/>
    </location>
</feature>
<dbReference type="Proteomes" id="UP000027395">
    <property type="component" value="Chromosome"/>
</dbReference>
<accession>A0A073CKN0</accession>
<feature type="transmembrane region" description="Helical" evidence="10">
    <location>
        <begin position="990"/>
        <end position="1010"/>
    </location>
</feature>
<dbReference type="PATRIC" id="fig|388467.6.peg.3940"/>
<feature type="transmembrane region" description="Helical" evidence="10">
    <location>
        <begin position="12"/>
        <end position="33"/>
    </location>
</feature>
<dbReference type="HOGENOM" id="CLU_002755_1_1_3"/>
<dbReference type="EMBL" id="KU665237">
    <property type="protein sequence ID" value="AQY60408.1"/>
    <property type="molecule type" value="Genomic_DNA"/>
</dbReference>
<feature type="region of interest" description="Disordered" evidence="9">
    <location>
        <begin position="1054"/>
        <end position="1104"/>
    </location>
</feature>
<dbReference type="EMBL" id="CM002803">
    <property type="protein sequence ID" value="KEI68716.1"/>
    <property type="molecule type" value="Genomic_DNA"/>
</dbReference>
<keyword evidence="13" id="KW-1185">Reference proteome</keyword>
<feature type="transmembrane region" description="Helical" evidence="10">
    <location>
        <begin position="943"/>
        <end position="965"/>
    </location>
</feature>
<dbReference type="GO" id="GO:0009636">
    <property type="term" value="P:response to toxic substance"/>
    <property type="evidence" value="ECO:0007669"/>
    <property type="project" value="UniProtKB-ARBA"/>
</dbReference>
<feature type="compositionally biased region" description="Basic and acidic residues" evidence="9">
    <location>
        <begin position="1054"/>
        <end position="1067"/>
    </location>
</feature>
<dbReference type="Gene3D" id="3.30.2090.10">
    <property type="entry name" value="Multidrug efflux transporter AcrB TolC docking domain, DN and DC subdomains"/>
    <property type="match status" value="2"/>
</dbReference>
<feature type="transmembrane region" description="Helical" evidence="10">
    <location>
        <begin position="446"/>
        <end position="466"/>
    </location>
</feature>
<keyword evidence="8 10" id="KW-0472">Membrane</keyword>
<dbReference type="Gene3D" id="1.20.1640.10">
    <property type="entry name" value="Multidrug efflux transporter AcrB transmembrane domain"/>
    <property type="match status" value="2"/>
</dbReference>
<keyword evidence="6 10" id="KW-0812">Transmembrane</keyword>
<reference evidence="12 13" key="1">
    <citation type="journal article" date="2014" name="Appl. Environ. Microbiol.">
        <title>Elucidation of insertion elements encoded on plasmids and in vitro construction of shuttle vectors from the toxic cyanobacterium Planktothrix.</title>
        <authorList>
            <person name="Christiansen G."/>
            <person name="Goesmann A."/>
            <person name="Kurmayer R."/>
        </authorList>
    </citation>
    <scope>NUCLEOTIDE SEQUENCE [LARGE SCALE GENOMIC DNA]</scope>
    <source>
        <strain evidence="12 13">NIVA-CYA 126/8</strain>
    </source>
</reference>
<sequence>MLLFVQTFIKRPVLTTVCSILIILVGAISIPLLPITQLPNLANTQISIVGVNTGADAETTETTVTTIIEREINGVEGMKYLSSSTGNNGISNISVFFPNDVDRNIAQVNVQNRVAQAESNLPDVVRQIGLSVQASSPSILLVIGFYSDTDESGKPIYDTTFISNYIDLFIVDQLSRVPGVGQVTIFGERKYAMRLWLDPSRMAARGLTAQDVASALRTQNVQVGAGKIGQQPTPADQLFEIPLQAASRLRTVEEFEQMVLKTTDSGELITIKDVGRAELGAENYDLESTYNGKPAVGLGIYQLPGSNALETAAQLKATMAELSKNFPPGVNSQIAYDTTLFINVSLREVAITLIMAIALVVLVIFVFLQDWRATLIPAVAIPVALIGAMAGLKALGLELNTLTLFACTLAAGLVVDDAIVVVEAVMIKIEQGMKPLQAALDAMSELTGAIIATSIVLLAVFVPVLFFPGTTGVIYKQFAVTIIFAVVFSTFNALSFSPSMAGLLLRRQKKTGGPLGWFFDQFNRGFGWVQEKYAGVVTFLTKINALVMIIFVAGLAATVFVYQQVPSGFVPEEDQGYLIVIFRTPDGVSLNYTARAAEQIVDRTLAIPEIESVFAIPGFGFEGQNPSQGIAFVLLKPWDQRPDASQSVFGVLRRLNGSLQSIPEVQAFAVNAPPVQGLSTTGGFEFQLLDTTGNLPIQSLVENGNRLIGAANANPTFAGVFSQFSASKAQKRVEVLRDRANALNVDVNQIFSTLQTYLGSSYINDFVLGQRQYRVVAQAEKQFRARPEDITQLYVRSRDGEMISLSNLVKLTDFVGPETINHFNIFRSMLIQGNPAPGFSTGQAIAVMEKLASEVLDPGFDYAWQGSALEEKSSGGAAILIFGLAFIMAFLVLSAQYESYIDPMIIMLSVPLAVLGAMAAVWFRSNVLLQGTVWPLITNDVYVQVALVMLIGLASKNSILIVEFANQLRDKGLSITQAAIQAGEQRFRPIQMTAISSLIGFWPLVIASGAGSSSRWSLGTAIFGGLLAGTLLSLLITPNLYITVKTLEERFLKGKKSDKSNNNKSDKNQPPSPPEDPHSPGKTSETLATSDNGSIQPDSSLSKP</sequence>
<evidence type="ECO:0000256" key="2">
    <source>
        <dbReference type="ARBA" id="ARBA00010942"/>
    </source>
</evidence>
<dbReference type="GO" id="GO:0042910">
    <property type="term" value="F:xenobiotic transmembrane transporter activity"/>
    <property type="evidence" value="ECO:0007669"/>
    <property type="project" value="TreeGrafter"/>
</dbReference>
<dbReference type="RefSeq" id="WP_081846421.1">
    <property type="nucleotide sequence ID" value="NZ_CM002803.1"/>
</dbReference>
<dbReference type="Gene3D" id="3.30.70.1440">
    <property type="entry name" value="Multidrug efflux transporter AcrB pore domain"/>
    <property type="match status" value="1"/>
</dbReference>
<dbReference type="NCBIfam" id="TIGR00915">
    <property type="entry name" value="2A0602"/>
    <property type="match status" value="1"/>
</dbReference>
<keyword evidence="5" id="KW-0997">Cell inner membrane</keyword>
<evidence type="ECO:0000256" key="4">
    <source>
        <dbReference type="ARBA" id="ARBA00022475"/>
    </source>
</evidence>
<evidence type="ECO:0000256" key="5">
    <source>
        <dbReference type="ARBA" id="ARBA00022519"/>
    </source>
</evidence>
<keyword evidence="3" id="KW-0813">Transport</keyword>
<evidence type="ECO:0000313" key="13">
    <source>
        <dbReference type="Proteomes" id="UP000027395"/>
    </source>
</evidence>
<dbReference type="GO" id="GO:0005886">
    <property type="term" value="C:plasma membrane"/>
    <property type="evidence" value="ECO:0007669"/>
    <property type="project" value="UniProtKB-SubCell"/>
</dbReference>
<feature type="transmembrane region" description="Helical" evidence="10">
    <location>
        <begin position="402"/>
        <end position="425"/>
    </location>
</feature>
<feature type="transmembrane region" description="Helical" evidence="10">
    <location>
        <begin position="543"/>
        <end position="562"/>
    </location>
</feature>
<dbReference type="PANTHER" id="PTHR32063">
    <property type="match status" value="1"/>
</dbReference>
<feature type="transmembrane region" description="Helical" evidence="10">
    <location>
        <begin position="375"/>
        <end position="396"/>
    </location>
</feature>
<evidence type="ECO:0000313" key="11">
    <source>
        <dbReference type="EMBL" id="AQY60408.1"/>
    </source>
</evidence>
<organism evidence="12 13">
    <name type="scientific">Planktothrix agardhii (strain NIVA-CYA 126/8)</name>
    <dbReference type="NCBI Taxonomy" id="388467"/>
    <lineage>
        <taxon>Bacteria</taxon>
        <taxon>Bacillati</taxon>
        <taxon>Cyanobacteriota</taxon>
        <taxon>Cyanophyceae</taxon>
        <taxon>Oscillatoriophycideae</taxon>
        <taxon>Oscillatoriales</taxon>
        <taxon>Microcoleaceae</taxon>
        <taxon>Planktothrix</taxon>
    </lineage>
</organism>
<dbReference type="eggNOG" id="COG0841">
    <property type="taxonomic scope" value="Bacteria"/>
</dbReference>
<comment type="subcellular location">
    <subcellularLocation>
        <location evidence="1">Cell inner membrane</location>
        <topology evidence="1">Multi-pass membrane protein</topology>
    </subcellularLocation>
</comment>
<dbReference type="InterPro" id="IPR001036">
    <property type="entry name" value="Acrflvin-R"/>
</dbReference>
<evidence type="ECO:0000256" key="7">
    <source>
        <dbReference type="ARBA" id="ARBA00022989"/>
    </source>
</evidence>
<feature type="transmembrane region" description="Helical" evidence="10">
    <location>
        <begin position="875"/>
        <end position="893"/>
    </location>
</feature>
<proteinExistence type="inferred from homology"/>
<feature type="transmembrane region" description="Helical" evidence="10">
    <location>
        <begin position="349"/>
        <end position="368"/>
    </location>
</feature>
<dbReference type="SUPFAM" id="SSF82866">
    <property type="entry name" value="Multidrug efflux transporter AcrB transmembrane domain"/>
    <property type="match status" value="2"/>
</dbReference>
<dbReference type="SUPFAM" id="SSF82714">
    <property type="entry name" value="Multidrug efflux transporter AcrB TolC docking domain, DN and DC subdomains"/>
    <property type="match status" value="2"/>
</dbReference>
<keyword evidence="4" id="KW-1003">Cell membrane</keyword>
<dbReference type="Gene3D" id="3.30.70.1430">
    <property type="entry name" value="Multidrug efflux transporter AcrB pore domain"/>
    <property type="match status" value="2"/>
</dbReference>
<evidence type="ECO:0000313" key="12">
    <source>
        <dbReference type="EMBL" id="KEI68716.1"/>
    </source>
</evidence>
<evidence type="ECO:0000256" key="9">
    <source>
        <dbReference type="SAM" id="MobiDB-lite"/>
    </source>
</evidence>
<comment type="similarity">
    <text evidence="2">Belongs to the resistance-nodulation-cell division (RND) (TC 2.A.6) family.</text>
</comment>
<feature type="transmembrane region" description="Helical" evidence="10">
    <location>
        <begin position="1016"/>
        <end position="1042"/>
    </location>
</feature>
<keyword evidence="7 10" id="KW-1133">Transmembrane helix</keyword>
<evidence type="ECO:0000256" key="3">
    <source>
        <dbReference type="ARBA" id="ARBA00022448"/>
    </source>
</evidence>
<dbReference type="SUPFAM" id="SSF82693">
    <property type="entry name" value="Multidrug efflux transporter AcrB pore domain, PN1, PN2, PC1 and PC2 subdomains"/>
    <property type="match status" value="3"/>
</dbReference>
<dbReference type="InterPro" id="IPR027463">
    <property type="entry name" value="AcrB_DN_DC_subdom"/>
</dbReference>
<dbReference type="Pfam" id="PF00873">
    <property type="entry name" value="ACR_tran"/>
    <property type="match status" value="1"/>
</dbReference>
<feature type="compositionally biased region" description="Polar residues" evidence="9">
    <location>
        <begin position="1081"/>
        <end position="1104"/>
    </location>
</feature>
<evidence type="ECO:0000256" key="8">
    <source>
        <dbReference type="ARBA" id="ARBA00023136"/>
    </source>
</evidence>
<dbReference type="AlphaFoldDB" id="A0A073CKN0"/>
<dbReference type="GO" id="GO:0015562">
    <property type="term" value="F:efflux transmembrane transporter activity"/>
    <property type="evidence" value="ECO:0007669"/>
    <property type="project" value="InterPro"/>
</dbReference>
<dbReference type="STRING" id="388467.A19Y_4000"/>
<feature type="transmembrane region" description="Helical" evidence="10">
    <location>
        <begin position="905"/>
        <end position="923"/>
    </location>
</feature>